<gene>
    <name evidence="1" type="ORF">AMJ83_06975</name>
</gene>
<dbReference type="EMBL" id="LJUJ01000013">
    <property type="protein sequence ID" value="KPK63407.1"/>
    <property type="molecule type" value="Genomic_DNA"/>
</dbReference>
<name>A0A0S8FRR3_UNCW3</name>
<organism evidence="1 2">
    <name type="scientific">candidate division WOR_3 bacterium SM23_42</name>
    <dbReference type="NCBI Taxonomy" id="1703779"/>
    <lineage>
        <taxon>Bacteria</taxon>
        <taxon>Bacteria division WOR-3</taxon>
    </lineage>
</organism>
<reference evidence="1 2" key="1">
    <citation type="journal article" date="2015" name="Microbiome">
        <title>Genomic resolution of linkages in carbon, nitrogen, and sulfur cycling among widespread estuary sediment bacteria.</title>
        <authorList>
            <person name="Baker B.J."/>
            <person name="Lazar C.S."/>
            <person name="Teske A.P."/>
            <person name="Dick G.J."/>
        </authorList>
    </citation>
    <scope>NUCLEOTIDE SEQUENCE [LARGE SCALE GENOMIC DNA]</scope>
    <source>
        <strain evidence="1">SM23_42</strain>
    </source>
</reference>
<dbReference type="AlphaFoldDB" id="A0A0S8FRR3"/>
<accession>A0A0S8FRR3</accession>
<dbReference type="Proteomes" id="UP000051373">
    <property type="component" value="Unassembled WGS sequence"/>
</dbReference>
<comment type="caution">
    <text evidence="1">The sequence shown here is derived from an EMBL/GenBank/DDBJ whole genome shotgun (WGS) entry which is preliminary data.</text>
</comment>
<protein>
    <recommendedName>
        <fullName evidence="3">4-vinyl reductase 4VR domain-containing protein</fullName>
    </recommendedName>
</protein>
<proteinExistence type="predicted"/>
<evidence type="ECO:0000313" key="1">
    <source>
        <dbReference type="EMBL" id="KPK63407.1"/>
    </source>
</evidence>
<sequence length="199" mass="23597">MIKKTEAEKLVKMNGRVRGTVFETDAEYIRNKCGDEGLVKVKARLQELGYPISYENVKSMEWLPLGMRALSLLVIKDIFNWTDEDIKEMGDAAPKYSFIVKLLMKFFVSPRVAFTHAPEYWIKHYDTGHLDAEQLDEENRHAVIHLHDFKVHPLYCRYLEGYFQRLFKFMYPRSRVEIQESSCMCKEDAYHEFLVTWEP</sequence>
<evidence type="ECO:0008006" key="3">
    <source>
        <dbReference type="Google" id="ProtNLM"/>
    </source>
</evidence>
<evidence type="ECO:0000313" key="2">
    <source>
        <dbReference type="Proteomes" id="UP000051373"/>
    </source>
</evidence>